<evidence type="ECO:0000313" key="1">
    <source>
        <dbReference type="EMBL" id="THV05544.1"/>
    </source>
</evidence>
<protein>
    <submittedName>
        <fullName evidence="1">Uncharacterized protein</fullName>
    </submittedName>
</protein>
<evidence type="ECO:0000313" key="2">
    <source>
        <dbReference type="Proteomes" id="UP000297245"/>
    </source>
</evidence>
<gene>
    <name evidence="1" type="ORF">K435DRAFT_790065</name>
</gene>
<sequence length="208" mass="23737">MAISTPDPEHISERLEPHSGAFHGVVLGFRILDRFWERSERLKVKYLNLVFTRSGMLSEVCKTKRTMAGARSSNRSLNACIDVWTVGMKSADVLDLSVTAIMFSVYAYGHTHGYASTYSPLRPPPKNTTRHRYRPAGVLAQRAGETKYDKWARKDSTSAFSGNRDSGKGDPDRRRRTLVAVDEFSRVDSAGKFVQWHWQHWQKCSKWL</sequence>
<proteinExistence type="predicted"/>
<dbReference type="EMBL" id="ML179048">
    <property type="protein sequence ID" value="THV05544.1"/>
    <property type="molecule type" value="Genomic_DNA"/>
</dbReference>
<organism evidence="1 2">
    <name type="scientific">Dendrothele bispora (strain CBS 962.96)</name>
    <dbReference type="NCBI Taxonomy" id="1314807"/>
    <lineage>
        <taxon>Eukaryota</taxon>
        <taxon>Fungi</taxon>
        <taxon>Dikarya</taxon>
        <taxon>Basidiomycota</taxon>
        <taxon>Agaricomycotina</taxon>
        <taxon>Agaricomycetes</taxon>
        <taxon>Agaricomycetidae</taxon>
        <taxon>Agaricales</taxon>
        <taxon>Agaricales incertae sedis</taxon>
        <taxon>Dendrothele</taxon>
    </lineage>
</organism>
<name>A0A4S8MT45_DENBC</name>
<dbReference type="AlphaFoldDB" id="A0A4S8MT45"/>
<accession>A0A4S8MT45</accession>
<keyword evidence="2" id="KW-1185">Reference proteome</keyword>
<reference evidence="1 2" key="1">
    <citation type="journal article" date="2019" name="Nat. Ecol. Evol.">
        <title>Megaphylogeny resolves global patterns of mushroom evolution.</title>
        <authorList>
            <person name="Varga T."/>
            <person name="Krizsan K."/>
            <person name="Foldi C."/>
            <person name="Dima B."/>
            <person name="Sanchez-Garcia M."/>
            <person name="Sanchez-Ramirez S."/>
            <person name="Szollosi G.J."/>
            <person name="Szarkandi J.G."/>
            <person name="Papp V."/>
            <person name="Albert L."/>
            <person name="Andreopoulos W."/>
            <person name="Angelini C."/>
            <person name="Antonin V."/>
            <person name="Barry K.W."/>
            <person name="Bougher N.L."/>
            <person name="Buchanan P."/>
            <person name="Buyck B."/>
            <person name="Bense V."/>
            <person name="Catcheside P."/>
            <person name="Chovatia M."/>
            <person name="Cooper J."/>
            <person name="Damon W."/>
            <person name="Desjardin D."/>
            <person name="Finy P."/>
            <person name="Geml J."/>
            <person name="Haridas S."/>
            <person name="Hughes K."/>
            <person name="Justo A."/>
            <person name="Karasinski D."/>
            <person name="Kautmanova I."/>
            <person name="Kiss B."/>
            <person name="Kocsube S."/>
            <person name="Kotiranta H."/>
            <person name="LaButti K.M."/>
            <person name="Lechner B.E."/>
            <person name="Liimatainen K."/>
            <person name="Lipzen A."/>
            <person name="Lukacs Z."/>
            <person name="Mihaltcheva S."/>
            <person name="Morgado L.N."/>
            <person name="Niskanen T."/>
            <person name="Noordeloos M.E."/>
            <person name="Ohm R.A."/>
            <person name="Ortiz-Santana B."/>
            <person name="Ovrebo C."/>
            <person name="Racz N."/>
            <person name="Riley R."/>
            <person name="Savchenko A."/>
            <person name="Shiryaev A."/>
            <person name="Soop K."/>
            <person name="Spirin V."/>
            <person name="Szebenyi C."/>
            <person name="Tomsovsky M."/>
            <person name="Tulloss R.E."/>
            <person name="Uehling J."/>
            <person name="Grigoriev I.V."/>
            <person name="Vagvolgyi C."/>
            <person name="Papp T."/>
            <person name="Martin F.M."/>
            <person name="Miettinen O."/>
            <person name="Hibbett D.S."/>
            <person name="Nagy L.G."/>
        </authorList>
    </citation>
    <scope>NUCLEOTIDE SEQUENCE [LARGE SCALE GENOMIC DNA]</scope>
    <source>
        <strain evidence="1 2">CBS 962.96</strain>
    </source>
</reference>
<dbReference type="Proteomes" id="UP000297245">
    <property type="component" value="Unassembled WGS sequence"/>
</dbReference>